<name>A0ACC2U2P0_9FUNG</name>
<organism evidence="1 2">
    <name type="scientific">Entomophthora muscae</name>
    <dbReference type="NCBI Taxonomy" id="34485"/>
    <lineage>
        <taxon>Eukaryota</taxon>
        <taxon>Fungi</taxon>
        <taxon>Fungi incertae sedis</taxon>
        <taxon>Zoopagomycota</taxon>
        <taxon>Entomophthoromycotina</taxon>
        <taxon>Entomophthoromycetes</taxon>
        <taxon>Entomophthorales</taxon>
        <taxon>Entomophthoraceae</taxon>
        <taxon>Entomophthora</taxon>
    </lineage>
</organism>
<sequence>MFAAEVILVIISLVAILFNLVTLYIVGVRLRLHGIDLVLMALVAVLDMLVSANSLARIVGIWASWLVVNNSPQWWCEWDSTVMLTLTQTSLETVAALGLLRYLAICQGRVVGWVTWACVVLVSFVSSMLLNLGFTGYESSFMWSKSGLVCLPFTIKGLPNHGYFTAWLGLLFTRFFAALFIIVFCYSNVTLSYRRLLSSSMASKHSSSQMFGSPVDPKLKRRRMHVTLQLVGIAFGYIVCMLPDIGIALCFLLDKTDISKYTMAFSHSLFAATAIVSPLFVLVAHDPSRRELKICLSRWSPRPAHPHSQRLETFPYRQY</sequence>
<accession>A0ACC2U2P0</accession>
<keyword evidence="2" id="KW-1185">Reference proteome</keyword>
<evidence type="ECO:0000313" key="1">
    <source>
        <dbReference type="EMBL" id="KAJ9081108.1"/>
    </source>
</evidence>
<proteinExistence type="predicted"/>
<evidence type="ECO:0000313" key="2">
    <source>
        <dbReference type="Proteomes" id="UP001165960"/>
    </source>
</evidence>
<dbReference type="Proteomes" id="UP001165960">
    <property type="component" value="Unassembled WGS sequence"/>
</dbReference>
<dbReference type="EMBL" id="QTSX02001499">
    <property type="protein sequence ID" value="KAJ9081108.1"/>
    <property type="molecule type" value="Genomic_DNA"/>
</dbReference>
<gene>
    <name evidence="1" type="ORF">DSO57_1018266</name>
</gene>
<protein>
    <submittedName>
        <fullName evidence="1">Uncharacterized protein</fullName>
    </submittedName>
</protein>
<comment type="caution">
    <text evidence="1">The sequence shown here is derived from an EMBL/GenBank/DDBJ whole genome shotgun (WGS) entry which is preliminary data.</text>
</comment>
<reference evidence="1" key="1">
    <citation type="submission" date="2022-04" db="EMBL/GenBank/DDBJ databases">
        <title>Genome of the entomopathogenic fungus Entomophthora muscae.</title>
        <authorList>
            <person name="Elya C."/>
            <person name="Lovett B.R."/>
            <person name="Lee E."/>
            <person name="Macias A.M."/>
            <person name="Hajek A.E."/>
            <person name="De Bivort B.L."/>
            <person name="Kasson M.T."/>
            <person name="De Fine Licht H.H."/>
            <person name="Stajich J.E."/>
        </authorList>
    </citation>
    <scope>NUCLEOTIDE SEQUENCE</scope>
    <source>
        <strain evidence="1">Berkeley</strain>
    </source>
</reference>